<proteinExistence type="predicted"/>
<dbReference type="AlphaFoldDB" id="X1DH51"/>
<evidence type="ECO:0000313" key="1">
    <source>
        <dbReference type="EMBL" id="GAH07620.1"/>
    </source>
</evidence>
<comment type="caution">
    <text evidence="1">The sequence shown here is derived from an EMBL/GenBank/DDBJ whole genome shotgun (WGS) entry which is preliminary data.</text>
</comment>
<sequence>MHFVKIHPYFEAVKEEQYKLKTMIADKSYKNNPFEDNEVYLYNMIKNSNFDLSRIGIQKNAVNTLNFKNPSRADFRPHHGLHLGIFRTDKMVIECNATLQSDVYLYYVNIFKDFFNDKLFCDLIKLGSEDLKSILKRLTEYYRIDNFCRDLD</sequence>
<protein>
    <submittedName>
        <fullName evidence="1">Uncharacterized protein</fullName>
    </submittedName>
</protein>
<dbReference type="EMBL" id="BART01032124">
    <property type="protein sequence ID" value="GAH07620.1"/>
    <property type="molecule type" value="Genomic_DNA"/>
</dbReference>
<accession>X1DH51</accession>
<organism evidence="1">
    <name type="scientific">marine sediment metagenome</name>
    <dbReference type="NCBI Taxonomy" id="412755"/>
    <lineage>
        <taxon>unclassified sequences</taxon>
        <taxon>metagenomes</taxon>
        <taxon>ecological metagenomes</taxon>
    </lineage>
</organism>
<name>X1DH51_9ZZZZ</name>
<reference evidence="1" key="1">
    <citation type="journal article" date="2014" name="Front. Microbiol.">
        <title>High frequency of phylogenetically diverse reductive dehalogenase-homologous genes in deep subseafloor sedimentary metagenomes.</title>
        <authorList>
            <person name="Kawai M."/>
            <person name="Futagami T."/>
            <person name="Toyoda A."/>
            <person name="Takaki Y."/>
            <person name="Nishi S."/>
            <person name="Hori S."/>
            <person name="Arai W."/>
            <person name="Tsubouchi T."/>
            <person name="Morono Y."/>
            <person name="Uchiyama I."/>
            <person name="Ito T."/>
            <person name="Fujiyama A."/>
            <person name="Inagaki F."/>
            <person name="Takami H."/>
        </authorList>
    </citation>
    <scope>NUCLEOTIDE SEQUENCE</scope>
    <source>
        <strain evidence="1">Expedition CK06-06</strain>
    </source>
</reference>
<gene>
    <name evidence="1" type="ORF">S01H4_55626</name>
</gene>